<feature type="domain" description="Xyloglucan endo-transglycosylase C-terminal" evidence="2">
    <location>
        <begin position="1"/>
        <end position="19"/>
    </location>
</feature>
<dbReference type="InterPro" id="IPR010713">
    <property type="entry name" value="XET_C"/>
</dbReference>
<organism evidence="3 4">
    <name type="scientific">Linum tenue</name>
    <dbReference type="NCBI Taxonomy" id="586396"/>
    <lineage>
        <taxon>Eukaryota</taxon>
        <taxon>Viridiplantae</taxon>
        <taxon>Streptophyta</taxon>
        <taxon>Embryophyta</taxon>
        <taxon>Tracheophyta</taxon>
        <taxon>Spermatophyta</taxon>
        <taxon>Magnoliopsida</taxon>
        <taxon>eudicotyledons</taxon>
        <taxon>Gunneridae</taxon>
        <taxon>Pentapetalae</taxon>
        <taxon>rosids</taxon>
        <taxon>fabids</taxon>
        <taxon>Malpighiales</taxon>
        <taxon>Linaceae</taxon>
        <taxon>Linum</taxon>
    </lineage>
</organism>
<dbReference type="GO" id="GO:0048046">
    <property type="term" value="C:apoplast"/>
    <property type="evidence" value="ECO:0007669"/>
    <property type="project" value="InterPro"/>
</dbReference>
<proteinExistence type="predicted"/>
<accession>A0AAV0KXZ9</accession>
<evidence type="ECO:0000259" key="2">
    <source>
        <dbReference type="Pfam" id="PF06955"/>
    </source>
</evidence>
<feature type="compositionally biased region" description="Pro residues" evidence="1">
    <location>
        <begin position="13"/>
        <end position="22"/>
    </location>
</feature>
<sequence>MSYDYCSDSARYPTPPPECGFQ</sequence>
<dbReference type="Pfam" id="PF06955">
    <property type="entry name" value="XET_C"/>
    <property type="match status" value="1"/>
</dbReference>
<dbReference type="GO" id="GO:0016762">
    <property type="term" value="F:xyloglucan:xyloglucosyl transferase activity"/>
    <property type="evidence" value="ECO:0007669"/>
    <property type="project" value="InterPro"/>
</dbReference>
<dbReference type="EMBL" id="CAMGYJ010000005">
    <property type="protein sequence ID" value="CAI0426588.1"/>
    <property type="molecule type" value="Genomic_DNA"/>
</dbReference>
<evidence type="ECO:0000313" key="4">
    <source>
        <dbReference type="Proteomes" id="UP001154282"/>
    </source>
</evidence>
<keyword evidence="4" id="KW-1185">Reference proteome</keyword>
<protein>
    <recommendedName>
        <fullName evidence="2">Xyloglucan endo-transglycosylase C-terminal domain-containing protein</fullName>
    </recommendedName>
</protein>
<comment type="caution">
    <text evidence="3">The sequence shown here is derived from an EMBL/GenBank/DDBJ whole genome shotgun (WGS) entry which is preliminary data.</text>
</comment>
<dbReference type="Proteomes" id="UP001154282">
    <property type="component" value="Unassembled WGS sequence"/>
</dbReference>
<reference evidence="3" key="1">
    <citation type="submission" date="2022-08" db="EMBL/GenBank/DDBJ databases">
        <authorList>
            <person name="Gutierrez-Valencia J."/>
        </authorList>
    </citation>
    <scope>NUCLEOTIDE SEQUENCE</scope>
</reference>
<dbReference type="GO" id="GO:0044042">
    <property type="term" value="P:glucan metabolic process"/>
    <property type="evidence" value="ECO:0007669"/>
    <property type="project" value="InterPro"/>
</dbReference>
<evidence type="ECO:0000313" key="3">
    <source>
        <dbReference type="EMBL" id="CAI0426588.1"/>
    </source>
</evidence>
<evidence type="ECO:0000256" key="1">
    <source>
        <dbReference type="SAM" id="MobiDB-lite"/>
    </source>
</evidence>
<name>A0AAV0KXZ9_9ROSI</name>
<feature type="region of interest" description="Disordered" evidence="1">
    <location>
        <begin position="1"/>
        <end position="22"/>
    </location>
</feature>
<dbReference type="AlphaFoldDB" id="A0AAV0KXZ9"/>
<gene>
    <name evidence="3" type="ORF">LITE_LOCUS20854</name>
</gene>